<dbReference type="PANTHER" id="PTHR34094">
    <property type="match status" value="1"/>
</dbReference>
<gene>
    <name evidence="2" type="ORF">ACFPOG_16970</name>
</gene>
<organism evidence="2 3">
    <name type="scientific">Paenibacillus aestuarii</name>
    <dbReference type="NCBI Taxonomy" id="516965"/>
    <lineage>
        <taxon>Bacteria</taxon>
        <taxon>Bacillati</taxon>
        <taxon>Bacillota</taxon>
        <taxon>Bacilli</taxon>
        <taxon>Bacillales</taxon>
        <taxon>Paenibacillaceae</taxon>
        <taxon>Paenibacillus</taxon>
    </lineage>
</organism>
<dbReference type="EMBL" id="JBHSMJ010000022">
    <property type="protein sequence ID" value="MFC5449945.1"/>
    <property type="molecule type" value="Genomic_DNA"/>
</dbReference>
<protein>
    <submittedName>
        <fullName evidence="2">DUF4097 family beta strand repeat-containing protein</fullName>
    </submittedName>
</protein>
<evidence type="ECO:0000313" key="2">
    <source>
        <dbReference type="EMBL" id="MFC5449945.1"/>
    </source>
</evidence>
<feature type="domain" description="DUF4097" evidence="1">
    <location>
        <begin position="45"/>
        <end position="268"/>
    </location>
</feature>
<sequence length="275" mass="30066">MINVKKTIAFAGLGLGLITVFASGCGVITQAKEVHKKLTFDGKSIQTLNIKVDRGDIELEHSNDDQITLTLTGRAVKDPESVLNTSLDGSTLNVQVKDEGIIGVNLVNSDYKLKLKVPKKVFEQVQTTNLLGDTTLTDFESKNLDLTAKNGLISIHDYKGETYHIKNTLGKIEMMNVTGRGDIDQSNGTVNIDLAEFKQDLTVNSTLGAVSVRLPSDSIFRLESQTMPNRDEIKLPLVFSQKEGERQTGTSMKADDRSPLLKVKASNGKFVLEGK</sequence>
<dbReference type="Pfam" id="PF13349">
    <property type="entry name" value="DUF4097"/>
    <property type="match status" value="1"/>
</dbReference>
<dbReference type="RefSeq" id="WP_270884933.1">
    <property type="nucleotide sequence ID" value="NZ_JAQFVF010000080.1"/>
</dbReference>
<keyword evidence="3" id="KW-1185">Reference proteome</keyword>
<evidence type="ECO:0000313" key="3">
    <source>
        <dbReference type="Proteomes" id="UP001596044"/>
    </source>
</evidence>
<name>A0ABW0K9I6_9BACL</name>
<dbReference type="InterPro" id="IPR025164">
    <property type="entry name" value="Toastrack_DUF4097"/>
</dbReference>
<accession>A0ABW0K9I6</accession>
<dbReference type="PROSITE" id="PS51257">
    <property type="entry name" value="PROKAR_LIPOPROTEIN"/>
    <property type="match status" value="1"/>
</dbReference>
<comment type="caution">
    <text evidence="2">The sequence shown here is derived from an EMBL/GenBank/DDBJ whole genome shotgun (WGS) entry which is preliminary data.</text>
</comment>
<proteinExistence type="predicted"/>
<dbReference type="PANTHER" id="PTHR34094:SF1">
    <property type="entry name" value="PROTEIN FAM185A"/>
    <property type="match status" value="1"/>
</dbReference>
<reference evidence="3" key="1">
    <citation type="journal article" date="2019" name="Int. J. Syst. Evol. Microbiol.">
        <title>The Global Catalogue of Microorganisms (GCM) 10K type strain sequencing project: providing services to taxonomists for standard genome sequencing and annotation.</title>
        <authorList>
            <consortium name="The Broad Institute Genomics Platform"/>
            <consortium name="The Broad Institute Genome Sequencing Center for Infectious Disease"/>
            <person name="Wu L."/>
            <person name="Ma J."/>
        </authorList>
    </citation>
    <scope>NUCLEOTIDE SEQUENCE [LARGE SCALE GENOMIC DNA]</scope>
    <source>
        <strain evidence="3">KACC 11904</strain>
    </source>
</reference>
<dbReference type="Proteomes" id="UP001596044">
    <property type="component" value="Unassembled WGS sequence"/>
</dbReference>
<evidence type="ECO:0000259" key="1">
    <source>
        <dbReference type="Pfam" id="PF13349"/>
    </source>
</evidence>